<proteinExistence type="predicted"/>
<evidence type="ECO:0000313" key="1">
    <source>
        <dbReference type="EMBL" id="PBK80501.1"/>
    </source>
</evidence>
<name>A0A2H3CBQ3_ARMGA</name>
<protein>
    <recommendedName>
        <fullName evidence="3">F-box domain-containing protein</fullName>
    </recommendedName>
</protein>
<dbReference type="OrthoDB" id="2918363at2759"/>
<reference evidence="2" key="1">
    <citation type="journal article" date="2017" name="Nat. Ecol. Evol.">
        <title>Genome expansion and lineage-specific genetic innovations in the forest pathogenic fungi Armillaria.</title>
        <authorList>
            <person name="Sipos G."/>
            <person name="Prasanna A.N."/>
            <person name="Walter M.C."/>
            <person name="O'Connor E."/>
            <person name="Balint B."/>
            <person name="Krizsan K."/>
            <person name="Kiss B."/>
            <person name="Hess J."/>
            <person name="Varga T."/>
            <person name="Slot J."/>
            <person name="Riley R."/>
            <person name="Boka B."/>
            <person name="Rigling D."/>
            <person name="Barry K."/>
            <person name="Lee J."/>
            <person name="Mihaltcheva S."/>
            <person name="LaButti K."/>
            <person name="Lipzen A."/>
            <person name="Waldron R."/>
            <person name="Moloney N.M."/>
            <person name="Sperisen C."/>
            <person name="Kredics L."/>
            <person name="Vagvoelgyi C."/>
            <person name="Patrignani A."/>
            <person name="Fitzpatrick D."/>
            <person name="Nagy I."/>
            <person name="Doyle S."/>
            <person name="Anderson J.B."/>
            <person name="Grigoriev I.V."/>
            <person name="Gueldener U."/>
            <person name="Muensterkoetter M."/>
            <person name="Nagy L.G."/>
        </authorList>
    </citation>
    <scope>NUCLEOTIDE SEQUENCE [LARGE SCALE GENOMIC DNA]</scope>
    <source>
        <strain evidence="2">Ar21-2</strain>
    </source>
</reference>
<sequence length="249" mass="28051">MSTSRLLTSSLWYSKNAPLDITLNSDDHTTTGHIAMLLTQHYTRWHSLVAGSDKFIPNVLPALEKLDLQKYSKVFKTLQVPHLHTIILGKLNNIHFSRFPSLCHLKCSITHSVQLITLLAEAKQLTSLQVNYQKYSVSEVSPYSGYITSNLLELSLPTNIPKALMYISFPLLHSPTLGLPPHEYPRDIVIVNNLHCLCLSTLILNHPISIPSLYRLLSHPISCLDLVIEAESMYNALNSTPLPHLEDLR</sequence>
<gene>
    <name evidence="1" type="ORF">ARMGADRAFT_1092187</name>
</gene>
<dbReference type="EMBL" id="KZ293744">
    <property type="protein sequence ID" value="PBK80501.1"/>
    <property type="molecule type" value="Genomic_DNA"/>
</dbReference>
<dbReference type="Proteomes" id="UP000217790">
    <property type="component" value="Unassembled WGS sequence"/>
</dbReference>
<accession>A0A2H3CBQ3</accession>
<dbReference type="InParanoid" id="A0A2H3CBQ3"/>
<keyword evidence="2" id="KW-1185">Reference proteome</keyword>
<organism evidence="1 2">
    <name type="scientific">Armillaria gallica</name>
    <name type="common">Bulbous honey fungus</name>
    <name type="synonym">Armillaria bulbosa</name>
    <dbReference type="NCBI Taxonomy" id="47427"/>
    <lineage>
        <taxon>Eukaryota</taxon>
        <taxon>Fungi</taxon>
        <taxon>Dikarya</taxon>
        <taxon>Basidiomycota</taxon>
        <taxon>Agaricomycotina</taxon>
        <taxon>Agaricomycetes</taxon>
        <taxon>Agaricomycetidae</taxon>
        <taxon>Agaricales</taxon>
        <taxon>Marasmiineae</taxon>
        <taxon>Physalacriaceae</taxon>
        <taxon>Armillaria</taxon>
    </lineage>
</organism>
<dbReference type="STRING" id="47427.A0A2H3CBQ3"/>
<evidence type="ECO:0008006" key="3">
    <source>
        <dbReference type="Google" id="ProtNLM"/>
    </source>
</evidence>
<evidence type="ECO:0000313" key="2">
    <source>
        <dbReference type="Proteomes" id="UP000217790"/>
    </source>
</evidence>
<dbReference type="AlphaFoldDB" id="A0A2H3CBQ3"/>